<protein>
    <submittedName>
        <fullName evidence="5">HEAT-SHOCK PROTEIN 20 FAMILY MEMBER</fullName>
    </submittedName>
</protein>
<dbReference type="InterPro" id="IPR031107">
    <property type="entry name" value="Small_HSP"/>
</dbReference>
<evidence type="ECO:0000256" key="1">
    <source>
        <dbReference type="ARBA" id="ARBA00023016"/>
    </source>
</evidence>
<evidence type="ECO:0000256" key="2">
    <source>
        <dbReference type="PROSITE-ProRule" id="PRU00285"/>
    </source>
</evidence>
<evidence type="ECO:0000256" key="3">
    <source>
        <dbReference type="RuleBase" id="RU003616"/>
    </source>
</evidence>
<dbReference type="EMBL" id="JAPFFL010000006">
    <property type="protein sequence ID" value="KAJ6720522.1"/>
    <property type="molecule type" value="Genomic_DNA"/>
</dbReference>
<organism evidence="5 6">
    <name type="scientific">Salix viminalis</name>
    <name type="common">Common osier</name>
    <name type="synonym">Basket willow</name>
    <dbReference type="NCBI Taxonomy" id="40686"/>
    <lineage>
        <taxon>Eukaryota</taxon>
        <taxon>Viridiplantae</taxon>
        <taxon>Streptophyta</taxon>
        <taxon>Embryophyta</taxon>
        <taxon>Tracheophyta</taxon>
        <taxon>Spermatophyta</taxon>
        <taxon>Magnoliopsida</taxon>
        <taxon>eudicotyledons</taxon>
        <taxon>Gunneridae</taxon>
        <taxon>Pentapetalae</taxon>
        <taxon>rosids</taxon>
        <taxon>fabids</taxon>
        <taxon>Malpighiales</taxon>
        <taxon>Salicaceae</taxon>
        <taxon>Saliceae</taxon>
        <taxon>Salix</taxon>
    </lineage>
</organism>
<dbReference type="Pfam" id="PF00011">
    <property type="entry name" value="HSP20"/>
    <property type="match status" value="1"/>
</dbReference>
<keyword evidence="6" id="KW-1185">Reference proteome</keyword>
<dbReference type="OrthoDB" id="5511210at2759"/>
<reference evidence="5" key="2">
    <citation type="journal article" date="2023" name="Int. J. Mol. Sci.">
        <title>De Novo Assembly and Annotation of 11 Diverse Shrub Willow (Salix) Genomes Reveals Novel Gene Organization in Sex-Linked Regions.</title>
        <authorList>
            <person name="Hyden B."/>
            <person name="Feng K."/>
            <person name="Yates T.B."/>
            <person name="Jawdy S."/>
            <person name="Cereghino C."/>
            <person name="Smart L.B."/>
            <person name="Muchero W."/>
        </authorList>
    </citation>
    <scope>NUCLEOTIDE SEQUENCE [LARGE SCALE GENOMIC DNA]</scope>
    <source>
        <tissue evidence="5">Shoot tip</tissue>
    </source>
</reference>
<proteinExistence type="inferred from homology"/>
<name>A0A9Q0Z411_SALVM</name>
<dbReference type="PROSITE" id="PS01031">
    <property type="entry name" value="SHSP"/>
    <property type="match status" value="1"/>
</dbReference>
<dbReference type="PANTHER" id="PTHR11527">
    <property type="entry name" value="HEAT-SHOCK PROTEIN 20 FAMILY MEMBER"/>
    <property type="match status" value="1"/>
</dbReference>
<evidence type="ECO:0000259" key="4">
    <source>
        <dbReference type="PROSITE" id="PS01031"/>
    </source>
</evidence>
<comment type="similarity">
    <text evidence="2 3">Belongs to the small heat shock protein (HSP20) family.</text>
</comment>
<comment type="caution">
    <text evidence="5">The sequence shown here is derived from an EMBL/GenBank/DDBJ whole genome shotgun (WGS) entry which is preliminary data.</text>
</comment>
<dbReference type="AlphaFoldDB" id="A0A9Q0Z411"/>
<accession>A0A9Q0Z411</accession>
<feature type="domain" description="SHSP" evidence="4">
    <location>
        <begin position="1"/>
        <end position="103"/>
    </location>
</feature>
<dbReference type="SUPFAM" id="SSF49764">
    <property type="entry name" value="HSP20-like chaperones"/>
    <property type="match status" value="1"/>
</dbReference>
<feature type="non-terminal residue" evidence="5">
    <location>
        <position position="1"/>
    </location>
</feature>
<keyword evidence="1" id="KW-0346">Stress response</keyword>
<dbReference type="InterPro" id="IPR002068">
    <property type="entry name" value="A-crystallin/Hsp20_dom"/>
</dbReference>
<evidence type="ECO:0000313" key="6">
    <source>
        <dbReference type="Proteomes" id="UP001151529"/>
    </source>
</evidence>
<dbReference type="Gene3D" id="2.60.40.790">
    <property type="match status" value="1"/>
</dbReference>
<dbReference type="Proteomes" id="UP001151529">
    <property type="component" value="Chromosome 10"/>
</dbReference>
<sequence length="103" mass="11519">GFPFVTNVSNVPSTSNETQAIVNTRWTGKRPREAHIFKIDLPGLKKEESESRGSGWVTGKFLKRCRLPDNAKVDQIKATMENGVLTVIVPKEEEKKPEVKAIN</sequence>
<evidence type="ECO:0000313" key="5">
    <source>
        <dbReference type="EMBL" id="KAJ6720522.1"/>
    </source>
</evidence>
<gene>
    <name evidence="5" type="ORF">OIU85_023709</name>
</gene>
<dbReference type="InterPro" id="IPR008978">
    <property type="entry name" value="HSP20-like_chaperone"/>
</dbReference>
<reference evidence="5" key="1">
    <citation type="submission" date="2022-11" db="EMBL/GenBank/DDBJ databases">
        <authorList>
            <person name="Hyden B.L."/>
            <person name="Feng K."/>
            <person name="Yates T."/>
            <person name="Jawdy S."/>
            <person name="Smart L.B."/>
            <person name="Muchero W."/>
        </authorList>
    </citation>
    <scope>NUCLEOTIDE SEQUENCE</scope>
    <source>
        <tissue evidence="5">Shoot tip</tissue>
    </source>
</reference>